<evidence type="ECO:0000313" key="4">
    <source>
        <dbReference type="Proteomes" id="UP000054270"/>
    </source>
</evidence>
<keyword evidence="2" id="KW-0812">Transmembrane</keyword>
<gene>
    <name evidence="3" type="ORF">HYPSUDRAFT_197921</name>
</gene>
<evidence type="ECO:0000313" key="3">
    <source>
        <dbReference type="EMBL" id="KJA27760.1"/>
    </source>
</evidence>
<keyword evidence="2" id="KW-1133">Transmembrane helix</keyword>
<name>A0A0D2Q7S7_HYPSF</name>
<evidence type="ECO:0000256" key="2">
    <source>
        <dbReference type="SAM" id="Phobius"/>
    </source>
</evidence>
<proteinExistence type="predicted"/>
<organism evidence="3 4">
    <name type="scientific">Hypholoma sublateritium (strain FD-334 SS-4)</name>
    <dbReference type="NCBI Taxonomy" id="945553"/>
    <lineage>
        <taxon>Eukaryota</taxon>
        <taxon>Fungi</taxon>
        <taxon>Dikarya</taxon>
        <taxon>Basidiomycota</taxon>
        <taxon>Agaricomycotina</taxon>
        <taxon>Agaricomycetes</taxon>
        <taxon>Agaricomycetidae</taxon>
        <taxon>Agaricales</taxon>
        <taxon>Agaricineae</taxon>
        <taxon>Strophariaceae</taxon>
        <taxon>Hypholoma</taxon>
    </lineage>
</organism>
<dbReference type="EMBL" id="KN817523">
    <property type="protein sequence ID" value="KJA27760.1"/>
    <property type="molecule type" value="Genomic_DNA"/>
</dbReference>
<feature type="region of interest" description="Disordered" evidence="1">
    <location>
        <begin position="1"/>
        <end position="27"/>
    </location>
</feature>
<dbReference type="PANTHER" id="PTHR35895:SF1">
    <property type="entry name" value="LIPID-BINDING SERUM GLYCOPROTEIN C-TERMINAL DOMAIN-CONTAINING PROTEIN"/>
    <property type="match status" value="1"/>
</dbReference>
<dbReference type="InterPro" id="IPR022185">
    <property type="entry name" value="DUF3712"/>
</dbReference>
<accession>A0A0D2Q7S7</accession>
<dbReference type="Proteomes" id="UP000054270">
    <property type="component" value="Unassembled WGS sequence"/>
</dbReference>
<dbReference type="GO" id="GO:0000329">
    <property type="term" value="C:fungal-type vacuole membrane"/>
    <property type="evidence" value="ECO:0007669"/>
    <property type="project" value="InterPro"/>
</dbReference>
<protein>
    <submittedName>
        <fullName evidence="3">Uncharacterized protein</fullName>
    </submittedName>
</protein>
<evidence type="ECO:0000256" key="1">
    <source>
        <dbReference type="SAM" id="MobiDB-lite"/>
    </source>
</evidence>
<feature type="transmembrane region" description="Helical" evidence="2">
    <location>
        <begin position="89"/>
        <end position="113"/>
    </location>
</feature>
<reference evidence="4" key="1">
    <citation type="submission" date="2014-04" db="EMBL/GenBank/DDBJ databases">
        <title>Evolutionary Origins and Diversification of the Mycorrhizal Mutualists.</title>
        <authorList>
            <consortium name="DOE Joint Genome Institute"/>
            <consortium name="Mycorrhizal Genomics Consortium"/>
            <person name="Kohler A."/>
            <person name="Kuo A."/>
            <person name="Nagy L.G."/>
            <person name="Floudas D."/>
            <person name="Copeland A."/>
            <person name="Barry K.W."/>
            <person name="Cichocki N."/>
            <person name="Veneault-Fourrey C."/>
            <person name="LaButti K."/>
            <person name="Lindquist E.A."/>
            <person name="Lipzen A."/>
            <person name="Lundell T."/>
            <person name="Morin E."/>
            <person name="Murat C."/>
            <person name="Riley R."/>
            <person name="Ohm R."/>
            <person name="Sun H."/>
            <person name="Tunlid A."/>
            <person name="Henrissat B."/>
            <person name="Grigoriev I.V."/>
            <person name="Hibbett D.S."/>
            <person name="Martin F."/>
        </authorList>
    </citation>
    <scope>NUCLEOTIDE SEQUENCE [LARGE SCALE GENOMIC DNA]</scope>
    <source>
        <strain evidence="4">FD-334 SS-4</strain>
    </source>
</reference>
<dbReference type="OrthoDB" id="10039566at2759"/>
<dbReference type="PANTHER" id="PTHR35895">
    <property type="entry name" value="CHROMOSOME 16, WHOLE GENOME SHOTGUN SEQUENCE"/>
    <property type="match status" value="1"/>
</dbReference>
<dbReference type="STRING" id="945553.A0A0D2Q7S7"/>
<sequence length="2329" mass="241950">MEEIQTASRRRSGVYNPDIGNPTQQSFDSQEGLRAHAVAPAGGLITAGTPGAALSGWNDDVPTASDGLGVGSTPAAATIPKQPFYKRRWFIISQIILIPLGIALLFILLFPVVRAIIALVIKRTNLDIQAVVITQPVNGSFDLHLEGNVLNTGIISATIKFTENTTVTWLEDDGSDTMLGVMQLGELSAKHKRAVIDQNTTFVILDETAFGRFSAHLITAQNFTWRLQSHNLRVQALKFPVAKGLTFDKTIVLDGFNSFSGNVVLQNLQLPGDDPAGGIKFIAETSLVNPSPFSLDLGTVVFALAYQNISLGIGTGTNTVIAPGNNSITLSGTLVPQTSPSGLASISQLFTNYLNAVNSPVIATGMSTLQADGSAISWLSTGIQALALTVPFKPVAPINPIHSVTIGDLDLAFDATEPWDPLANSNTVVAGLQLPFGFSISIGEIQNNFSIVGTDGSPVAGLSTPLGASTSSISVLNSTDTSGTINITIADTRLTSPDAQHAAFSAFNTELTNANVADFFLIGTSRAVANLSIGQITLDGIAVNVSTTLNGLQGLKGSTTIDTVDVIGGTSAGIVLDLQVTIFNPSNLELSVGDLTLQLARDNVILGTTLLPNLTLIRGNNTVNASSSFEANASPQGQETLNDFVSHTDVQLSILGFSNSTDVASLSAAFESISIDVVLPALKTNLLNTADLTILPTTGTENNISHVTVSLSNPFSAALEITSVSSSVSAFGIPLGTINQTVNFTSAPKSTTTSPQLDLDMNFDPAALFTVTRALAVEAGLDVAPLDQIVSLAGIQYLPITGSTKREVPAVKRSNIFTGFDLPTFVQAAFQKLESDVVLTTGITIGDYPTTLQFTQSGVPTATDKTIDIILPILASPIVQTIVGGSGLGLDTVNIINPGQNAFTTALKGSITNAGPFDATISFPSGLTISWEGKPIGQVSMNDIKVTGNVGGTINSQANFQVADVDHLANFTKTLLTTESFDWEISGENLTVNALGISVPNITFTSRTVTLKGFNGLVNGVVINSFDLPSNDPAGGIHLTIETTVINPSQVGIQLSSLGFNTFANNVMIAPVASTGSVTLAPGSTSQISLAGRLIPQSSPAGLATVSDIFNTFIQGEDSNVTVQGSSAGPSDVTWLNQGIQALQVATVLPNQGKLSLIKSIDLNQLTLMFSENSPFSPMTSSSSTDAAFTLPFGFPVDITALQQTITLGFGGSSFGQLAIPKGPSTTDVDTRIIHLSFENVALEVSNDGQPTFDQFVAATTVGSKETLQLSGSANADANTAVGLISLTNIVFAVDSDIAGLQGLDTRPVTVSNLDVNQGFSDFLLIKVDSALFNPSNLTIGTGDVSFNLEFNDQTIGSADISNLVIVPGNASYSIDVHFSPQGAAIPAGNALLEAFIQGSDSNTVISGFTGSTPIQSLQSALAQIHLSPVTIPGIKQNLIQSASLTFPTNVVNTGIAATSFILANPFTASINLIQLSATATFHNLTLGSIPNTDESAHPIVASGHGSVTSSSLPLNFNLDPPTIIQLLLITSQSNDVDLGPLTGLFQFVLSNPSFKPPVITTVDSSAPTCVSGKQFDADGAILNSLAGLKVDLAVQSSVKLDQFAADLAFAQNGVPAVVDKTVLFLIGAVAGPIAQNLVDGSVLAFSQADISEISNEGFTLALKGSLTNIGPLDALITFMEPVNVNWQGKDIATITLSPICAAANDGVPDYEATASLQISSQDDFTEFATFLLHNPSFDWTISTSKLRVTALGTIFDNISLSKVITLKAFNGIPGVTINNFQLPSDDPAGGIHIETGANIPSTAQVGIDLGTVTFQSFFQGTLVGPLSVPNLSLAANSETTTHLSGRIVPQSGGDLDKLGSLFSQFLNGENVTLQTTGQSVQPPGSSGTVNWLTTAFQSLTLDVILPGQKLQVIKEIDLNDLAVTIENDSQTFAPPTSSHNTLAKYANPFGFSLQVVEVGQTIILNGGGVQIAKLVIPSAPAVGGVSTGNLVDLPIAFTNIPLQALNQGAFAQLFAAVTLSDDVQIGLTGSADATARTSIGDVPISGIPIDVQSSLKGINAFDGTAGLSNVTVAGSGGAGGNQFIVAPLTTTLQNPSNISLNTVNIALPVVFNGVTIGRAQINEFDLQPGENVVATEFHYEPADANDTVAQSFLSEFIQTGNSIDLSIAGDSDSTPFASLEGALAGLKLSTSLTGLDQPTFITHIHVSITLDSLVTNLVSVDFDVQNPLDADLVIQFVQSDAGVMGQTFAQFSQGFDSFVVPPGQTVNSGVFPNVLLTQGAIASLAIIPLGVLDIQAGATVLVGDGGYQIPFLQLQQTNVPTQYDLDLD</sequence>
<dbReference type="Pfam" id="PF12505">
    <property type="entry name" value="DUF3712"/>
    <property type="match status" value="6"/>
</dbReference>
<dbReference type="OMA" id="FAFPVDI"/>
<dbReference type="InterPro" id="IPR046368">
    <property type="entry name" value="Tag1"/>
</dbReference>
<keyword evidence="4" id="KW-1185">Reference proteome</keyword>
<keyword evidence="2" id="KW-0472">Membrane</keyword>